<protein>
    <submittedName>
        <fullName evidence="1">YbaB/EbfC family nucleoid-associated protein</fullName>
    </submittedName>
</protein>
<comment type="caution">
    <text evidence="1">The sequence shown here is derived from an EMBL/GenBank/DDBJ whole genome shotgun (WGS) entry which is preliminary data.</text>
</comment>
<reference evidence="2" key="1">
    <citation type="journal article" date="2019" name="Int. J. Syst. Evol. Microbiol.">
        <title>The Global Catalogue of Microorganisms (GCM) 10K type strain sequencing project: providing services to taxonomists for standard genome sequencing and annotation.</title>
        <authorList>
            <consortium name="The Broad Institute Genomics Platform"/>
            <consortium name="The Broad Institute Genome Sequencing Center for Infectious Disease"/>
            <person name="Wu L."/>
            <person name="Ma J."/>
        </authorList>
    </citation>
    <scope>NUCLEOTIDE SEQUENCE [LARGE SCALE GENOMIC DNA]</scope>
    <source>
        <strain evidence="2">CCUG 53903</strain>
    </source>
</reference>
<proteinExistence type="predicted"/>
<dbReference type="Proteomes" id="UP001596058">
    <property type="component" value="Unassembled WGS sequence"/>
</dbReference>
<gene>
    <name evidence="1" type="ORF">ACFPZ3_22690</name>
</gene>
<dbReference type="RefSeq" id="WP_379516202.1">
    <property type="nucleotide sequence ID" value="NZ_JBHSPA010000027.1"/>
</dbReference>
<keyword evidence="2" id="KW-1185">Reference proteome</keyword>
<sequence>MIDREFGALDFDKILKNADQQMSRVAEMHTFVSQLIGRAEDEDGLVTAEFAGGGLKELILHPKAMRLTSGELAERIKDTVAEAAADLRRQMNEGMEEAFGEDNPMRLGNDPEGAMQQVRQAEAAYNRTFEDLMGQLDRIRNRMEG</sequence>
<organism evidence="1 2">
    <name type="scientific">Nonomuraea insulae</name>
    <dbReference type="NCBI Taxonomy" id="1616787"/>
    <lineage>
        <taxon>Bacteria</taxon>
        <taxon>Bacillati</taxon>
        <taxon>Actinomycetota</taxon>
        <taxon>Actinomycetes</taxon>
        <taxon>Streptosporangiales</taxon>
        <taxon>Streptosporangiaceae</taxon>
        <taxon>Nonomuraea</taxon>
    </lineage>
</organism>
<evidence type="ECO:0000313" key="1">
    <source>
        <dbReference type="EMBL" id="MFC5826687.1"/>
    </source>
</evidence>
<evidence type="ECO:0000313" key="2">
    <source>
        <dbReference type="Proteomes" id="UP001596058"/>
    </source>
</evidence>
<dbReference type="Gene3D" id="3.30.1310.10">
    <property type="entry name" value="Nucleoid-associated protein YbaB-like domain"/>
    <property type="match status" value="1"/>
</dbReference>
<accession>A0ABW1CN97</accession>
<name>A0ABW1CN97_9ACTN</name>
<dbReference type="InterPro" id="IPR036894">
    <property type="entry name" value="YbaB-like_sf"/>
</dbReference>
<dbReference type="EMBL" id="JBHSPA010000027">
    <property type="protein sequence ID" value="MFC5826687.1"/>
    <property type="molecule type" value="Genomic_DNA"/>
</dbReference>